<sequence>MKRNLAIQILCPLFLLIGAGNICQAQVLEGKFRIRWRLNNIPDSVRGVMYVFNPTMTASKAIADFPLQNGEMIYEDTISQPKHLKFFGWAKDFPNWTLDLWVDRGGWIDIQGKDKWLHQWMITTNIPQQKEALSYAACTADETDECLQMDEKCQVHDSLFWDRWHKLNYRSVRKTFEYMKTAPVTEVWIDQFLEKAWNTTWIPDSLRSFRPVFQQLYARMPAEWQETEKGKLIESYAFPAPTVEEGDDMADGLLYDAEGESRHLSELQGRYILLDFWSIYCGPCRMSEPEMEEIVHLYGDKLALVGISNDEKISWSKFLKEHKMPGYQWKEPKNGGRSLASRYKAGGIPHFVLISPEGKILKMWTGYRKGILKSKLKKFISEDTIQ</sequence>
<dbReference type="InterPro" id="IPR017937">
    <property type="entry name" value="Thioredoxin_CS"/>
</dbReference>
<evidence type="ECO:0000313" key="5">
    <source>
        <dbReference type="EMBL" id="RHA73052.1"/>
    </source>
</evidence>
<comment type="caution">
    <text evidence="5">The sequence shown here is derived from an EMBL/GenBank/DDBJ whole genome shotgun (WGS) entry which is preliminary data.</text>
</comment>
<dbReference type="RefSeq" id="WP_008145433.1">
    <property type="nucleotide sequence ID" value="NZ_CABJGD010000047.1"/>
</dbReference>
<organism evidence="5 6">
    <name type="scientific">Phocaeicola coprophilus</name>
    <dbReference type="NCBI Taxonomy" id="387090"/>
    <lineage>
        <taxon>Bacteria</taxon>
        <taxon>Pseudomonadati</taxon>
        <taxon>Bacteroidota</taxon>
        <taxon>Bacteroidia</taxon>
        <taxon>Bacteroidales</taxon>
        <taxon>Bacteroidaceae</taxon>
        <taxon>Phocaeicola</taxon>
    </lineage>
</organism>
<evidence type="ECO:0000256" key="4">
    <source>
        <dbReference type="ARBA" id="ARBA00023284"/>
    </source>
</evidence>
<keyword evidence="3" id="KW-1015">Disulfide bond</keyword>
<dbReference type="PANTHER" id="PTHR42852:SF6">
    <property type="entry name" value="THIOL:DISULFIDE INTERCHANGE PROTEIN DSBE"/>
    <property type="match status" value="1"/>
</dbReference>
<dbReference type="PROSITE" id="PS51352">
    <property type="entry name" value="THIOREDOXIN_2"/>
    <property type="match status" value="1"/>
</dbReference>
<reference evidence="5 6" key="1">
    <citation type="submission" date="2018-08" db="EMBL/GenBank/DDBJ databases">
        <title>A genome reference for cultivated species of the human gut microbiota.</title>
        <authorList>
            <person name="Zou Y."/>
            <person name="Xue W."/>
            <person name="Luo G."/>
        </authorList>
    </citation>
    <scope>NUCLEOTIDE SEQUENCE [LARGE SCALE GENOMIC DNA]</scope>
    <source>
        <strain evidence="5 6">AM42-38</strain>
    </source>
</reference>
<dbReference type="CDD" id="cd02966">
    <property type="entry name" value="TlpA_like_family"/>
    <property type="match status" value="1"/>
</dbReference>
<evidence type="ECO:0000313" key="6">
    <source>
        <dbReference type="Proteomes" id="UP000283855"/>
    </source>
</evidence>
<dbReference type="Pfam" id="PF13905">
    <property type="entry name" value="Thioredoxin_8"/>
    <property type="match status" value="1"/>
</dbReference>
<keyword evidence="4" id="KW-0676">Redox-active center</keyword>
<dbReference type="InterPro" id="IPR050553">
    <property type="entry name" value="Thioredoxin_ResA/DsbE_sf"/>
</dbReference>
<dbReference type="SUPFAM" id="SSF52833">
    <property type="entry name" value="Thioredoxin-like"/>
    <property type="match status" value="1"/>
</dbReference>
<accession>A0A413SVI1</accession>
<keyword evidence="2" id="KW-0201">Cytochrome c-type biogenesis</keyword>
<evidence type="ECO:0000256" key="1">
    <source>
        <dbReference type="ARBA" id="ARBA00004196"/>
    </source>
</evidence>
<dbReference type="PROSITE" id="PS00194">
    <property type="entry name" value="THIOREDOXIN_1"/>
    <property type="match status" value="1"/>
</dbReference>
<dbReference type="Gene3D" id="3.40.30.10">
    <property type="entry name" value="Glutaredoxin"/>
    <property type="match status" value="1"/>
</dbReference>
<comment type="subcellular location">
    <subcellularLocation>
        <location evidence="1">Cell envelope</location>
    </subcellularLocation>
</comment>
<dbReference type="EMBL" id="QSFT01000047">
    <property type="protein sequence ID" value="RHA73052.1"/>
    <property type="molecule type" value="Genomic_DNA"/>
</dbReference>
<dbReference type="InterPro" id="IPR036249">
    <property type="entry name" value="Thioredoxin-like_sf"/>
</dbReference>
<evidence type="ECO:0000256" key="2">
    <source>
        <dbReference type="ARBA" id="ARBA00022748"/>
    </source>
</evidence>
<gene>
    <name evidence="5" type="ORF">DW921_14295</name>
</gene>
<dbReference type="Proteomes" id="UP000283855">
    <property type="component" value="Unassembled WGS sequence"/>
</dbReference>
<dbReference type="GeneID" id="78405355"/>
<dbReference type="AlphaFoldDB" id="A0A413SVI1"/>
<dbReference type="PANTHER" id="PTHR42852">
    <property type="entry name" value="THIOL:DISULFIDE INTERCHANGE PROTEIN DSBE"/>
    <property type="match status" value="1"/>
</dbReference>
<dbReference type="GO" id="GO:0030313">
    <property type="term" value="C:cell envelope"/>
    <property type="evidence" value="ECO:0007669"/>
    <property type="project" value="UniProtKB-SubCell"/>
</dbReference>
<name>A0A413SVI1_9BACT</name>
<protein>
    <submittedName>
        <fullName evidence="5">TlpA family protein disulfide reductase</fullName>
    </submittedName>
</protein>
<evidence type="ECO:0000256" key="3">
    <source>
        <dbReference type="ARBA" id="ARBA00023157"/>
    </source>
</evidence>
<dbReference type="InterPro" id="IPR013766">
    <property type="entry name" value="Thioredoxin_domain"/>
</dbReference>
<proteinExistence type="predicted"/>
<dbReference type="GO" id="GO:0017004">
    <property type="term" value="P:cytochrome complex assembly"/>
    <property type="evidence" value="ECO:0007669"/>
    <property type="project" value="UniProtKB-KW"/>
</dbReference>
<dbReference type="InterPro" id="IPR012336">
    <property type="entry name" value="Thioredoxin-like_fold"/>
</dbReference>